<keyword evidence="13" id="KW-1185">Reference proteome</keyword>
<dbReference type="InterPro" id="IPR037066">
    <property type="entry name" value="Plug_dom_sf"/>
</dbReference>
<dbReference type="PROSITE" id="PS52016">
    <property type="entry name" value="TONB_DEPENDENT_REC_3"/>
    <property type="match status" value="1"/>
</dbReference>
<proteinExistence type="inferred from homology"/>
<dbReference type="InterPro" id="IPR023997">
    <property type="entry name" value="TonB-dep_OMP_SusC/RagA_CS"/>
</dbReference>
<comment type="similarity">
    <text evidence="8 9">Belongs to the TonB-dependent receptor family.</text>
</comment>
<keyword evidence="5 9" id="KW-0798">TonB box</keyword>
<evidence type="ECO:0000256" key="5">
    <source>
        <dbReference type="ARBA" id="ARBA00023077"/>
    </source>
</evidence>
<keyword evidence="2 8" id="KW-0813">Transport</keyword>
<sequence>MLHMLPPVLTSRLLRKSLLTATLGGSVIGTGFAHPISLATVMYRGNSTTALVANGSVSGRVVDEAGAGIPGVTVLVEGTTIGNATNADGSFSLQNLSPGPHTLIISFVGYTTMRQSFTITDGQNTELNSLTISESATQLSEAVVVGYGTTRRQDLTGSITTVTAKDFVKGQVTAPEQLIQGKVAGVQITTGGGAPGEVSTIRVRGGSSLNASNDPLIVIDGVPVDNQGINGAGNPLALVNPNDIETFTVLKDASATAIYGSRAANGVILITTKKGLEGDKTHVNISSLVTRSENYGKVDVLSGDAYRTLLNNAVIQGIIPASNQAFLGTANTDWQDEIYKTAWTTDNNVSVTGSLKHLPYRVSLGYLDQDGTLKTGNLKRNSASVGLSPKLFDEHLRIDINFKGTWADYRFADQGAIGAAARFNPTQPVYAADGGGFNGYFEWRDGAIPNPLTDRNPVALLNDKRDRSTVLRSIGNVQFDYKVHFLPDLHANLNLGYDRSRSNGTIFIPATSSIAYSTQGQSNSYRQEKDNELLEAYLNYTKQLGDHRIEALAGYSYQDFFTYAPFRFDYKADGSRTNPLLPAQNPFKTQYTLLSYYGRVNYNFKDKYLFTATLRADGSSRFSPDNRWGYFPAASVAWRINQEDFLKTSNVISDLKLRFSYGSTGQQDVYNVAGNYPYLASYSISSPVISQIIGTDTIRTLKPAAYDANLQWEKTQTYDLGLDFGFLNNRLTGTVDVYLRKTDDLLAVIPVPAGSNLSNTLLTNIGSLENRGVELALNYDVLRGAKFNWSVNFNATMNRGKITKLSQVEDPNYLGTPTGNVGNFQFVQVNAVGYAPNTFFLYQQKYDETGKPIQGPTSSLSTDQYVDQDGNGTINERDKVYGKNPAPKAILGFSSNLSYGKASLAFTVRSNIGGYVYNNVASGQNNYYGLNTTLNYSANVVPAIYETGFRNGQPFSDINLEDGSFVRLQNVTLGYDFGSLLKAGTTLRLTLAGQNLLLLTKYSGLDPERATGIDSNFYPLPRTITAGLNLGF</sequence>
<evidence type="ECO:0000259" key="10">
    <source>
        <dbReference type="Pfam" id="PF00593"/>
    </source>
</evidence>
<dbReference type="Gene3D" id="2.170.130.10">
    <property type="entry name" value="TonB-dependent receptor, plug domain"/>
    <property type="match status" value="1"/>
</dbReference>
<dbReference type="InterPro" id="IPR000531">
    <property type="entry name" value="Beta-barrel_TonB"/>
</dbReference>
<dbReference type="NCBIfam" id="TIGR04056">
    <property type="entry name" value="OMP_RagA_SusC"/>
    <property type="match status" value="1"/>
</dbReference>
<keyword evidence="3 8" id="KW-1134">Transmembrane beta strand</keyword>
<keyword evidence="4 8" id="KW-0812">Transmembrane</keyword>
<comment type="subcellular location">
    <subcellularLocation>
        <location evidence="1 8">Cell outer membrane</location>
        <topology evidence="1 8">Multi-pass membrane protein</topology>
    </subcellularLocation>
</comment>
<dbReference type="InterPro" id="IPR039426">
    <property type="entry name" value="TonB-dep_rcpt-like"/>
</dbReference>
<keyword evidence="7 8" id="KW-0998">Cell outer membrane</keyword>
<dbReference type="SUPFAM" id="SSF49464">
    <property type="entry name" value="Carboxypeptidase regulatory domain-like"/>
    <property type="match status" value="1"/>
</dbReference>
<dbReference type="InterPro" id="IPR023996">
    <property type="entry name" value="TonB-dep_OMP_SusC/RagA"/>
</dbReference>
<organism evidence="12 13">
    <name type="scientific">Hymenobacter aranciens</name>
    <dbReference type="NCBI Taxonomy" id="3063996"/>
    <lineage>
        <taxon>Bacteria</taxon>
        <taxon>Pseudomonadati</taxon>
        <taxon>Bacteroidota</taxon>
        <taxon>Cytophagia</taxon>
        <taxon>Cytophagales</taxon>
        <taxon>Hymenobacteraceae</taxon>
        <taxon>Hymenobacter</taxon>
    </lineage>
</organism>
<comment type="caution">
    <text evidence="12">The sequence shown here is derived from an EMBL/GenBank/DDBJ whole genome shotgun (WGS) entry which is preliminary data.</text>
</comment>
<dbReference type="Pfam" id="PF00593">
    <property type="entry name" value="TonB_dep_Rec_b-barrel"/>
    <property type="match status" value="1"/>
</dbReference>
<reference evidence="12" key="1">
    <citation type="submission" date="2023-07" db="EMBL/GenBank/DDBJ databases">
        <authorList>
            <person name="Kim M.K."/>
        </authorList>
    </citation>
    <scope>NUCLEOTIDE SEQUENCE</scope>
    <source>
        <strain evidence="12">ASUV-10-1</strain>
    </source>
</reference>
<gene>
    <name evidence="12" type="ORF">Q5H93_09460</name>
</gene>
<dbReference type="Gene3D" id="2.60.40.1120">
    <property type="entry name" value="Carboxypeptidase-like, regulatory domain"/>
    <property type="match status" value="1"/>
</dbReference>
<evidence type="ECO:0000256" key="8">
    <source>
        <dbReference type="PROSITE-ProRule" id="PRU01360"/>
    </source>
</evidence>
<dbReference type="Gene3D" id="2.40.170.20">
    <property type="entry name" value="TonB-dependent receptor, beta-barrel domain"/>
    <property type="match status" value="1"/>
</dbReference>
<evidence type="ECO:0000313" key="13">
    <source>
        <dbReference type="Proteomes" id="UP001176429"/>
    </source>
</evidence>
<evidence type="ECO:0000256" key="4">
    <source>
        <dbReference type="ARBA" id="ARBA00022692"/>
    </source>
</evidence>
<dbReference type="Proteomes" id="UP001176429">
    <property type="component" value="Unassembled WGS sequence"/>
</dbReference>
<evidence type="ECO:0000256" key="1">
    <source>
        <dbReference type="ARBA" id="ARBA00004571"/>
    </source>
</evidence>
<dbReference type="EMBL" id="JAUQSY010000005">
    <property type="protein sequence ID" value="MDO7874954.1"/>
    <property type="molecule type" value="Genomic_DNA"/>
</dbReference>
<feature type="domain" description="TonB-dependent receptor plug" evidence="11">
    <location>
        <begin position="152"/>
        <end position="267"/>
    </location>
</feature>
<evidence type="ECO:0000256" key="9">
    <source>
        <dbReference type="RuleBase" id="RU003357"/>
    </source>
</evidence>
<dbReference type="Pfam" id="PF13715">
    <property type="entry name" value="CarbopepD_reg_2"/>
    <property type="match status" value="1"/>
</dbReference>
<accession>A0ABT9B9L0</accession>
<evidence type="ECO:0000256" key="2">
    <source>
        <dbReference type="ARBA" id="ARBA00022448"/>
    </source>
</evidence>
<evidence type="ECO:0000259" key="11">
    <source>
        <dbReference type="Pfam" id="PF07715"/>
    </source>
</evidence>
<protein>
    <submittedName>
        <fullName evidence="12">TonB-dependent receptor</fullName>
    </submittedName>
</protein>
<dbReference type="NCBIfam" id="TIGR04057">
    <property type="entry name" value="SusC_RagA_signa"/>
    <property type="match status" value="1"/>
</dbReference>
<dbReference type="SUPFAM" id="SSF56935">
    <property type="entry name" value="Porins"/>
    <property type="match status" value="1"/>
</dbReference>
<dbReference type="InterPro" id="IPR012910">
    <property type="entry name" value="Plug_dom"/>
</dbReference>
<dbReference type="Pfam" id="PF07715">
    <property type="entry name" value="Plug"/>
    <property type="match status" value="1"/>
</dbReference>
<dbReference type="RefSeq" id="WP_305006267.1">
    <property type="nucleotide sequence ID" value="NZ_JAUQSY010000005.1"/>
</dbReference>
<evidence type="ECO:0000256" key="6">
    <source>
        <dbReference type="ARBA" id="ARBA00023136"/>
    </source>
</evidence>
<evidence type="ECO:0000313" key="12">
    <source>
        <dbReference type="EMBL" id="MDO7874954.1"/>
    </source>
</evidence>
<evidence type="ECO:0000256" key="7">
    <source>
        <dbReference type="ARBA" id="ARBA00023237"/>
    </source>
</evidence>
<feature type="domain" description="TonB-dependent receptor-like beta-barrel" evidence="10">
    <location>
        <begin position="435"/>
        <end position="996"/>
    </location>
</feature>
<name>A0ABT9B9L0_9BACT</name>
<evidence type="ECO:0000256" key="3">
    <source>
        <dbReference type="ARBA" id="ARBA00022452"/>
    </source>
</evidence>
<keyword evidence="12" id="KW-0675">Receptor</keyword>
<dbReference type="InterPro" id="IPR008969">
    <property type="entry name" value="CarboxyPept-like_regulatory"/>
</dbReference>
<keyword evidence="6 8" id="KW-0472">Membrane</keyword>
<dbReference type="InterPro" id="IPR036942">
    <property type="entry name" value="Beta-barrel_TonB_sf"/>
</dbReference>